<dbReference type="RefSeq" id="WP_264327697.1">
    <property type="nucleotide sequence ID" value="NZ_JADEXQ010000131.1"/>
</dbReference>
<evidence type="ECO:0000259" key="2">
    <source>
        <dbReference type="SMART" id="SM00646"/>
    </source>
</evidence>
<accession>A0A928VVB0</accession>
<dbReference type="AlphaFoldDB" id="A0A928VVB0"/>
<evidence type="ECO:0000313" key="3">
    <source>
        <dbReference type="EMBL" id="MBE9032879.1"/>
    </source>
</evidence>
<dbReference type="GO" id="GO:0009253">
    <property type="term" value="P:peptidoglycan catabolic process"/>
    <property type="evidence" value="ECO:0007669"/>
    <property type="project" value="InterPro"/>
</dbReference>
<dbReference type="Pfam" id="PF01520">
    <property type="entry name" value="Amidase_3"/>
    <property type="match status" value="1"/>
</dbReference>
<dbReference type="PANTHER" id="PTHR30404:SF0">
    <property type="entry name" value="N-ACETYLMURAMOYL-L-ALANINE AMIDASE AMIC"/>
    <property type="match status" value="1"/>
</dbReference>
<dbReference type="Gene3D" id="3.40.630.40">
    <property type="entry name" value="Zn-dependent exopeptidases"/>
    <property type="match status" value="1"/>
</dbReference>
<dbReference type="InterPro" id="IPR002508">
    <property type="entry name" value="MurNAc-LAA_cat"/>
</dbReference>
<name>A0A928VVB0_9CYAN</name>
<evidence type="ECO:0000256" key="1">
    <source>
        <dbReference type="ARBA" id="ARBA00022801"/>
    </source>
</evidence>
<dbReference type="SMART" id="SM00646">
    <property type="entry name" value="Ami_3"/>
    <property type="match status" value="1"/>
</dbReference>
<dbReference type="Proteomes" id="UP000625316">
    <property type="component" value="Unassembled WGS sequence"/>
</dbReference>
<dbReference type="GO" id="GO:0030288">
    <property type="term" value="C:outer membrane-bounded periplasmic space"/>
    <property type="evidence" value="ECO:0007669"/>
    <property type="project" value="TreeGrafter"/>
</dbReference>
<reference evidence="3" key="1">
    <citation type="submission" date="2020-10" db="EMBL/GenBank/DDBJ databases">
        <authorList>
            <person name="Castelo-Branco R."/>
            <person name="Eusebio N."/>
            <person name="Adriana R."/>
            <person name="Vieira A."/>
            <person name="Brugerolle De Fraissinette N."/>
            <person name="Rezende De Castro R."/>
            <person name="Schneider M.P."/>
            <person name="Vasconcelos V."/>
            <person name="Leao P.N."/>
        </authorList>
    </citation>
    <scope>NUCLEOTIDE SEQUENCE</scope>
    <source>
        <strain evidence="3">LEGE 11480</strain>
    </source>
</reference>
<dbReference type="EMBL" id="JADEXQ010000131">
    <property type="protein sequence ID" value="MBE9032879.1"/>
    <property type="molecule type" value="Genomic_DNA"/>
</dbReference>
<organism evidence="3 4">
    <name type="scientific">Romeriopsis navalis LEGE 11480</name>
    <dbReference type="NCBI Taxonomy" id="2777977"/>
    <lineage>
        <taxon>Bacteria</taxon>
        <taxon>Bacillati</taxon>
        <taxon>Cyanobacteriota</taxon>
        <taxon>Cyanophyceae</taxon>
        <taxon>Leptolyngbyales</taxon>
        <taxon>Leptolyngbyaceae</taxon>
        <taxon>Romeriopsis</taxon>
        <taxon>Romeriopsis navalis</taxon>
    </lineage>
</organism>
<feature type="domain" description="MurNAc-LAA" evidence="2">
    <location>
        <begin position="65"/>
        <end position="181"/>
    </location>
</feature>
<keyword evidence="4" id="KW-1185">Reference proteome</keyword>
<dbReference type="PANTHER" id="PTHR30404">
    <property type="entry name" value="N-ACETYLMURAMOYL-L-ALANINE AMIDASE"/>
    <property type="match status" value="1"/>
</dbReference>
<sequence>MGRIFISAAHGGKENGLLDPGAMVAGTTEAQEMILLRDLVVSELRTKGVEVLSVPDDLSFRQSLDWINVRGRANDVAIELHADSANNPSVRGATSFYIADNDTRKKHANLLLAALTKRLPKLPSQGAKPDSTAGLGSLAFCRLVKTPSLVLQVGFLTNPDDRFILQNQRREMAAAIADGLIAWLDDVSGGVNVSYAPISIEINGQNYGEQGIIVSGNAYIPIDLVDRLGFDLASDENVRRVSYRNVVFVRAIELKPFDVSVGWEAKTRTVILRTISKLCTGQKDRIMGHGNASEVQLMMFLKSRNPKALEEFSMIARHYRNEGEIEGVNYDLAFCQMCWETNFLRFGDLIVPAQNNFASIGAISGPEGATFPNVRTGVRAHIQQLKAYATTQPLVNEVVSPRFRFITRGVAPLFGQLSGRWNADLSYGTKVLNLVTLLYEDSGLIAKA</sequence>
<comment type="caution">
    <text evidence="3">The sequence shown here is derived from an EMBL/GenBank/DDBJ whole genome shotgun (WGS) entry which is preliminary data.</text>
</comment>
<proteinExistence type="predicted"/>
<gene>
    <name evidence="3" type="ORF">IQ266_24385</name>
</gene>
<dbReference type="InterPro" id="IPR050695">
    <property type="entry name" value="N-acetylmuramoyl_amidase_3"/>
</dbReference>
<dbReference type="GO" id="GO:0008745">
    <property type="term" value="F:N-acetylmuramoyl-L-alanine amidase activity"/>
    <property type="evidence" value="ECO:0007669"/>
    <property type="project" value="InterPro"/>
</dbReference>
<dbReference type="SUPFAM" id="SSF53187">
    <property type="entry name" value="Zn-dependent exopeptidases"/>
    <property type="match status" value="1"/>
</dbReference>
<dbReference type="CDD" id="cd02696">
    <property type="entry name" value="MurNAc-LAA"/>
    <property type="match status" value="1"/>
</dbReference>
<protein>
    <submittedName>
        <fullName evidence="3">N-acetylmuramoyl-L-alanine amidase</fullName>
    </submittedName>
</protein>
<keyword evidence="1" id="KW-0378">Hydrolase</keyword>
<evidence type="ECO:0000313" key="4">
    <source>
        <dbReference type="Proteomes" id="UP000625316"/>
    </source>
</evidence>